<evidence type="ECO:0000256" key="1">
    <source>
        <dbReference type="SAM" id="Coils"/>
    </source>
</evidence>
<gene>
    <name evidence="5" type="ORF">E6K78_05520</name>
</gene>
<dbReference type="Pfam" id="PF17820">
    <property type="entry name" value="PDZ_6"/>
    <property type="match status" value="1"/>
</dbReference>
<dbReference type="EMBL" id="VBOY01000047">
    <property type="protein sequence ID" value="TMQ67201.1"/>
    <property type="molecule type" value="Genomic_DNA"/>
</dbReference>
<name>A0A538TUB3_UNCEI</name>
<proteinExistence type="predicted"/>
<feature type="compositionally biased region" description="Pro residues" evidence="2">
    <location>
        <begin position="185"/>
        <end position="203"/>
    </location>
</feature>
<dbReference type="SUPFAM" id="SSF50156">
    <property type="entry name" value="PDZ domain-like"/>
    <property type="match status" value="2"/>
</dbReference>
<sequence>MSSTQVRLRCLGWWLAFALVFARTVGADPCPGGESRVGDLGFRQLSCDCTVSLAQGRAIWRFREEPRIGGIVADGPADGKLEDGDVLVAVDGLLITTRGGASRLAAPRPGARMVLTVRREGRPRDVRILAGSVCSGEALGAALTPPPRRSARREAPKIWSWSSTPAPSAVVRPVEVADPELPDVPDAPEPPDAPEAPEPPSPPVMASRGWFGMGFNCDCGIHSHGDSLVWEFDGLPEIYYVDARSPAEKAGLRRGDVLTLIDGISLLSEEGGRRLGSVRPGQAVRWTFRRGGETLSAIAVAKARPGSEAAQSLLKLKNDLRLMREQNRMSDLHRELAQLETRVGEQSRMVERASRQAADAARQRLRYTGTVGTSEVEVRGLGTVVVTTESPTGEIVITTADATIHVRPAATPRPKQHRTLRPR</sequence>
<feature type="coiled-coil region" evidence="1">
    <location>
        <begin position="322"/>
        <end position="356"/>
    </location>
</feature>
<evidence type="ECO:0000259" key="4">
    <source>
        <dbReference type="SMART" id="SM00228"/>
    </source>
</evidence>
<feature type="domain" description="PDZ" evidence="4">
    <location>
        <begin position="38"/>
        <end position="121"/>
    </location>
</feature>
<keyword evidence="3" id="KW-0732">Signal</keyword>
<dbReference type="SMART" id="SM00228">
    <property type="entry name" value="PDZ"/>
    <property type="match status" value="2"/>
</dbReference>
<evidence type="ECO:0000313" key="5">
    <source>
        <dbReference type="EMBL" id="TMQ67201.1"/>
    </source>
</evidence>
<comment type="caution">
    <text evidence="5">The sequence shown here is derived from an EMBL/GenBank/DDBJ whole genome shotgun (WGS) entry which is preliminary data.</text>
</comment>
<feature type="chain" id="PRO_5021950967" evidence="3">
    <location>
        <begin position="28"/>
        <end position="423"/>
    </location>
</feature>
<evidence type="ECO:0000256" key="3">
    <source>
        <dbReference type="SAM" id="SignalP"/>
    </source>
</evidence>
<feature type="region of interest" description="Disordered" evidence="2">
    <location>
        <begin position="179"/>
        <end position="204"/>
    </location>
</feature>
<dbReference type="InterPro" id="IPR001478">
    <property type="entry name" value="PDZ"/>
</dbReference>
<protein>
    <submittedName>
        <fullName evidence="5">PDZ domain-containing protein</fullName>
    </submittedName>
</protein>
<evidence type="ECO:0000256" key="2">
    <source>
        <dbReference type="SAM" id="MobiDB-lite"/>
    </source>
</evidence>
<dbReference type="AlphaFoldDB" id="A0A538TUB3"/>
<dbReference type="Proteomes" id="UP000316609">
    <property type="component" value="Unassembled WGS sequence"/>
</dbReference>
<feature type="domain" description="PDZ" evidence="4">
    <location>
        <begin position="217"/>
        <end position="292"/>
    </location>
</feature>
<accession>A0A538TUB3</accession>
<evidence type="ECO:0000313" key="6">
    <source>
        <dbReference type="Proteomes" id="UP000316609"/>
    </source>
</evidence>
<keyword evidence="1" id="KW-0175">Coiled coil</keyword>
<dbReference type="InterPro" id="IPR041489">
    <property type="entry name" value="PDZ_6"/>
</dbReference>
<dbReference type="InterPro" id="IPR036034">
    <property type="entry name" value="PDZ_sf"/>
</dbReference>
<reference evidence="5 6" key="1">
    <citation type="journal article" date="2019" name="Nat. Microbiol.">
        <title>Mediterranean grassland soil C-N compound turnover is dependent on rainfall and depth, and is mediated by genomically divergent microorganisms.</title>
        <authorList>
            <person name="Diamond S."/>
            <person name="Andeer P.F."/>
            <person name="Li Z."/>
            <person name="Crits-Christoph A."/>
            <person name="Burstein D."/>
            <person name="Anantharaman K."/>
            <person name="Lane K.R."/>
            <person name="Thomas B.C."/>
            <person name="Pan C."/>
            <person name="Northen T.R."/>
            <person name="Banfield J.F."/>
        </authorList>
    </citation>
    <scope>NUCLEOTIDE SEQUENCE [LARGE SCALE GENOMIC DNA]</scope>
    <source>
        <strain evidence="5">WS_8</strain>
    </source>
</reference>
<organism evidence="5 6">
    <name type="scientific">Eiseniibacteriota bacterium</name>
    <dbReference type="NCBI Taxonomy" id="2212470"/>
    <lineage>
        <taxon>Bacteria</taxon>
        <taxon>Candidatus Eiseniibacteriota</taxon>
    </lineage>
</organism>
<feature type="signal peptide" evidence="3">
    <location>
        <begin position="1"/>
        <end position="27"/>
    </location>
</feature>
<dbReference type="Gene3D" id="2.30.42.10">
    <property type="match status" value="2"/>
</dbReference>